<name>A0A6J8CG16_MYTCO</name>
<dbReference type="Proteomes" id="UP000507470">
    <property type="component" value="Unassembled WGS sequence"/>
</dbReference>
<keyword evidence="2" id="KW-1185">Reference proteome</keyword>
<evidence type="ECO:0000313" key="2">
    <source>
        <dbReference type="Proteomes" id="UP000507470"/>
    </source>
</evidence>
<proteinExistence type="predicted"/>
<accession>A0A6J8CG16</accession>
<dbReference type="EMBL" id="CACVKT020005265">
    <property type="protein sequence ID" value="CAC5394209.1"/>
    <property type="molecule type" value="Genomic_DNA"/>
</dbReference>
<protein>
    <recommendedName>
        <fullName evidence="3">MULE transposase domain-containing protein</fullName>
    </recommendedName>
</protein>
<evidence type="ECO:0000313" key="1">
    <source>
        <dbReference type="EMBL" id="CAC5394209.1"/>
    </source>
</evidence>
<sequence>MAEAMKNNRVQRDYVSVQMSDGEISDLTVFMKKPSVMRNSVYRLARAYRTSKNTKGFRRRLYELYDSARKPSRFVILQYVVEGDVPIFTNVHDNTKTGNTPYVRTSRRERAYIGEHLDDRKRAKGIFDVIFEDAGGMMHVGNPLELPRNTKQIYNVKQTQKGAVAGKDRDSMFQLIKACKDQQSLTDPYIRLVQCAPEFCCICSSDLHLMEMDMFLTNPSECTIMGIDPTFNLSKFVVTPIVYKNLKLIYRRTGECPTFLGLVLIHQTKTERAFDFFASSIVSLRNTLADTLFIGTYDECSNFNSFSRYMPISKNMQDQRHVRLNLERKLHTLGINNPYINQFIEDVFDKNVGLADCLTDTDFENKLLELKPIWNLRECESRKTTEPAFYTRFLSIKKPSAKLLVTSVKN</sequence>
<evidence type="ECO:0008006" key="3">
    <source>
        <dbReference type="Google" id="ProtNLM"/>
    </source>
</evidence>
<dbReference type="OrthoDB" id="6122616at2759"/>
<gene>
    <name evidence="1" type="ORF">MCOR_28979</name>
</gene>
<reference evidence="1 2" key="1">
    <citation type="submission" date="2020-06" db="EMBL/GenBank/DDBJ databases">
        <authorList>
            <person name="Li R."/>
            <person name="Bekaert M."/>
        </authorList>
    </citation>
    <scope>NUCLEOTIDE SEQUENCE [LARGE SCALE GENOMIC DNA]</scope>
    <source>
        <strain evidence="2">wild</strain>
    </source>
</reference>
<organism evidence="1 2">
    <name type="scientific">Mytilus coruscus</name>
    <name type="common">Sea mussel</name>
    <dbReference type="NCBI Taxonomy" id="42192"/>
    <lineage>
        <taxon>Eukaryota</taxon>
        <taxon>Metazoa</taxon>
        <taxon>Spiralia</taxon>
        <taxon>Lophotrochozoa</taxon>
        <taxon>Mollusca</taxon>
        <taxon>Bivalvia</taxon>
        <taxon>Autobranchia</taxon>
        <taxon>Pteriomorphia</taxon>
        <taxon>Mytilida</taxon>
        <taxon>Mytiloidea</taxon>
        <taxon>Mytilidae</taxon>
        <taxon>Mytilinae</taxon>
        <taxon>Mytilus</taxon>
    </lineage>
</organism>
<dbReference type="AlphaFoldDB" id="A0A6J8CG16"/>